<gene>
    <name evidence="1" type="ORF">C5167_011321</name>
</gene>
<dbReference type="Proteomes" id="UP000316621">
    <property type="component" value="Chromosome 6"/>
</dbReference>
<sequence length="23" mass="2666">MVLCMANKLAARFHMSNGYTLYM</sequence>
<proteinExistence type="predicted"/>
<protein>
    <submittedName>
        <fullName evidence="1">Uncharacterized protein</fullName>
    </submittedName>
</protein>
<evidence type="ECO:0000313" key="1">
    <source>
        <dbReference type="EMBL" id="RZC67624.1"/>
    </source>
</evidence>
<keyword evidence="2" id="KW-1185">Reference proteome</keyword>
<dbReference type="AlphaFoldDB" id="A0A4Y7K2Q5"/>
<name>A0A4Y7K2Q5_PAPSO</name>
<dbReference type="Gramene" id="RZC67624">
    <property type="protein sequence ID" value="RZC67624"/>
    <property type="gene ID" value="C5167_011321"/>
</dbReference>
<evidence type="ECO:0000313" key="2">
    <source>
        <dbReference type="Proteomes" id="UP000316621"/>
    </source>
</evidence>
<accession>A0A4Y7K2Q5</accession>
<reference evidence="1 2" key="1">
    <citation type="journal article" date="2018" name="Science">
        <title>The opium poppy genome and morphinan production.</title>
        <authorList>
            <person name="Guo L."/>
            <person name="Winzer T."/>
            <person name="Yang X."/>
            <person name="Li Y."/>
            <person name="Ning Z."/>
            <person name="He Z."/>
            <person name="Teodor R."/>
            <person name="Lu Y."/>
            <person name="Bowser T.A."/>
            <person name="Graham I.A."/>
            <person name="Ye K."/>
        </authorList>
    </citation>
    <scope>NUCLEOTIDE SEQUENCE [LARGE SCALE GENOMIC DNA]</scope>
    <source>
        <strain evidence="2">cv. HN1</strain>
        <tissue evidence="1">Leaves</tissue>
    </source>
</reference>
<dbReference type="EMBL" id="CM010720">
    <property type="protein sequence ID" value="RZC67624.1"/>
    <property type="molecule type" value="Genomic_DNA"/>
</dbReference>
<organism evidence="1 2">
    <name type="scientific">Papaver somniferum</name>
    <name type="common">Opium poppy</name>
    <dbReference type="NCBI Taxonomy" id="3469"/>
    <lineage>
        <taxon>Eukaryota</taxon>
        <taxon>Viridiplantae</taxon>
        <taxon>Streptophyta</taxon>
        <taxon>Embryophyta</taxon>
        <taxon>Tracheophyta</taxon>
        <taxon>Spermatophyta</taxon>
        <taxon>Magnoliopsida</taxon>
        <taxon>Ranunculales</taxon>
        <taxon>Papaveraceae</taxon>
        <taxon>Papaveroideae</taxon>
        <taxon>Papaver</taxon>
    </lineage>
</organism>